<reference evidence="8 9" key="1">
    <citation type="submission" date="2024-06" db="EMBL/GenBank/DDBJ databases">
        <title>Complete genome of Phlyctema vagabunda strain 19-DSS-EL-015.</title>
        <authorList>
            <person name="Fiorenzani C."/>
        </authorList>
    </citation>
    <scope>NUCLEOTIDE SEQUENCE [LARGE SCALE GENOMIC DNA]</scope>
    <source>
        <strain evidence="8 9">19-DSS-EL-015</strain>
    </source>
</reference>
<keyword evidence="4 7" id="KW-0472">Membrane</keyword>
<feature type="transmembrane region" description="Helical" evidence="7">
    <location>
        <begin position="185"/>
        <end position="206"/>
    </location>
</feature>
<evidence type="ECO:0000256" key="6">
    <source>
        <dbReference type="ARBA" id="ARBA00037847"/>
    </source>
</evidence>
<accession>A0ABR4PED6</accession>
<keyword evidence="5" id="KW-0539">Nucleus</keyword>
<dbReference type="Proteomes" id="UP001629113">
    <property type="component" value="Unassembled WGS sequence"/>
</dbReference>
<name>A0ABR4PED6_9HELO</name>
<dbReference type="Pfam" id="PF05705">
    <property type="entry name" value="DUF829"/>
    <property type="match status" value="1"/>
</dbReference>
<dbReference type="PANTHER" id="PTHR12265">
    <property type="entry name" value="TRANSMEMBRANE PROTEIN 53"/>
    <property type="match status" value="1"/>
</dbReference>
<evidence type="ECO:0000256" key="7">
    <source>
        <dbReference type="SAM" id="Phobius"/>
    </source>
</evidence>
<keyword evidence="3 7" id="KW-1133">Transmembrane helix</keyword>
<evidence type="ECO:0000313" key="8">
    <source>
        <dbReference type="EMBL" id="KAL3421492.1"/>
    </source>
</evidence>
<evidence type="ECO:0000256" key="3">
    <source>
        <dbReference type="ARBA" id="ARBA00022989"/>
    </source>
</evidence>
<dbReference type="InterPro" id="IPR008547">
    <property type="entry name" value="DUF829_TMEM53"/>
</dbReference>
<keyword evidence="2 7" id="KW-0812">Transmembrane</keyword>
<evidence type="ECO:0000256" key="4">
    <source>
        <dbReference type="ARBA" id="ARBA00023136"/>
    </source>
</evidence>
<evidence type="ECO:0000256" key="2">
    <source>
        <dbReference type="ARBA" id="ARBA00022692"/>
    </source>
</evidence>
<proteinExistence type="predicted"/>
<organism evidence="8 9">
    <name type="scientific">Phlyctema vagabunda</name>
    <dbReference type="NCBI Taxonomy" id="108571"/>
    <lineage>
        <taxon>Eukaryota</taxon>
        <taxon>Fungi</taxon>
        <taxon>Dikarya</taxon>
        <taxon>Ascomycota</taxon>
        <taxon>Pezizomycotina</taxon>
        <taxon>Leotiomycetes</taxon>
        <taxon>Helotiales</taxon>
        <taxon>Dermateaceae</taxon>
        <taxon>Phlyctema</taxon>
    </lineage>
</organism>
<comment type="subcellular location">
    <subcellularLocation>
        <location evidence="6">Endomembrane system</location>
        <topology evidence="6">Single-pass membrane protein</topology>
    </subcellularLocation>
    <subcellularLocation>
        <location evidence="1">Nucleus membrane</location>
    </subcellularLocation>
</comment>
<dbReference type="EMBL" id="JBFCZG010000006">
    <property type="protein sequence ID" value="KAL3421492.1"/>
    <property type="molecule type" value="Genomic_DNA"/>
</dbReference>
<evidence type="ECO:0000256" key="5">
    <source>
        <dbReference type="ARBA" id="ARBA00023242"/>
    </source>
</evidence>
<gene>
    <name evidence="8" type="ORF">PVAG01_07937</name>
</gene>
<evidence type="ECO:0000313" key="9">
    <source>
        <dbReference type="Proteomes" id="UP001629113"/>
    </source>
</evidence>
<evidence type="ECO:0000256" key="1">
    <source>
        <dbReference type="ARBA" id="ARBA00004126"/>
    </source>
</evidence>
<comment type="caution">
    <text evidence="8">The sequence shown here is derived from an EMBL/GenBank/DDBJ whole genome shotgun (WGS) entry which is preliminary data.</text>
</comment>
<keyword evidence="9" id="KW-1185">Reference proteome</keyword>
<sequence length="302" mass="33458">MSSEESIKILPSAEPVPAKIALKPLDSFSRLSRYVSLYTPPTSAIQSVQTSSPLPPTTIVFGAWLNAHPRHIAKYTETYKTVYPNARIILITNVSNEFLFTRTLQRQKNVDAAVTTLLASPDERLLVHACSSGGAKRLFDVSARYAARTGKPLPAKALVFDSAPGYPHVVSGARALLVEGRKMNWLLWVPYAFLVITIQLIIVFILNCTPFWKGLALAPREGINDKRLLSKDCVRGYVYSEADDVVEYQDVEEHIAQAREKSLKVEVLKVVGAPHVKMYLGKGGEEAYWGFVKDIWAIGTKG</sequence>
<dbReference type="PANTHER" id="PTHR12265:SF30">
    <property type="entry name" value="TRANSMEMBRANE PROTEIN 53"/>
    <property type="match status" value="1"/>
</dbReference>
<protein>
    <submittedName>
        <fullName evidence="8">Transmembrane protein 53</fullName>
    </submittedName>
</protein>